<dbReference type="InterPro" id="IPR052039">
    <property type="entry name" value="Caspase-related_regulators"/>
</dbReference>
<dbReference type="AlphaFoldDB" id="C6BZP6"/>
<dbReference type="KEGG" id="dsa:Desal_0887"/>
<dbReference type="OrthoDB" id="9768004at2"/>
<dbReference type="SUPFAM" id="SSF52129">
    <property type="entry name" value="Caspase-like"/>
    <property type="match status" value="1"/>
</dbReference>
<feature type="transmembrane region" description="Helical" evidence="1">
    <location>
        <begin position="21"/>
        <end position="41"/>
    </location>
</feature>
<keyword evidence="4" id="KW-1185">Reference proteome</keyword>
<sequence length="467" mass="51314">MFNFHISGKALTSTVRTVRQLLIYLFCFIYIVSLTSCLPPPKYQDPLAELNTMPSSTRMFGDMRLGLLFSGNVQISRDFLAKNRKAMDLGILTNTSALNDLDVDYVEKNLQRILSRSFGEVIKVDSLDQARSLDLDVVMLFDMQIDLGVTSGAQTSVDLKGSFLDWDRRVLTDIRGHGVGVVPFPANSFGYTEAAGRALKALNDELTTSRQLAAVLEEVSQPVMVVTNIPVPAPVAVKGERHALVMGNSAYKNAPLKNPVNDARDVGKALRRLGFNVIMVNNARLRDMEQAMDRFYASLQKGGVGLFYYAGHGMQVGGRNYLIPVDATLRSESDVRYECLDAGRILGKMEDAGNALNIVILDACRNNPFARSFRSAQRGLARMDAPTGSIVAYSTAPGSVAADGSGRNGVYTKYLLQYLMQPGLDISDVFFYTRKGVVQETSGEQVPWESSSLVDRFYFSDAPSGEK</sequence>
<dbReference type="HOGENOM" id="CLU_584906_0_0_7"/>
<dbReference type="PROSITE" id="PS50208">
    <property type="entry name" value="CASPASE_P20"/>
    <property type="match status" value="1"/>
</dbReference>
<dbReference type="PANTHER" id="PTHR22576">
    <property type="entry name" value="MUCOSA ASSOCIATED LYMPHOID TISSUE LYMPHOMA TRANSLOCATION PROTEIN 1/PARACASPASE"/>
    <property type="match status" value="1"/>
</dbReference>
<proteinExistence type="predicted"/>
<keyword evidence="1" id="KW-0812">Transmembrane</keyword>
<name>C6BZP6_MARSD</name>
<keyword evidence="1" id="KW-0472">Membrane</keyword>
<dbReference type="PANTHER" id="PTHR22576:SF37">
    <property type="entry name" value="MUCOSA-ASSOCIATED LYMPHOID TISSUE LYMPHOMA TRANSLOCATION PROTEIN 1"/>
    <property type="match status" value="1"/>
</dbReference>
<dbReference type="STRING" id="526222.Desal_0887"/>
<dbReference type="Proteomes" id="UP000002601">
    <property type="component" value="Chromosome"/>
</dbReference>
<dbReference type="InterPro" id="IPR011600">
    <property type="entry name" value="Pept_C14_caspase"/>
</dbReference>
<dbReference type="GO" id="GO:0004197">
    <property type="term" value="F:cysteine-type endopeptidase activity"/>
    <property type="evidence" value="ECO:0007669"/>
    <property type="project" value="InterPro"/>
</dbReference>
<gene>
    <name evidence="3" type="ordered locus">Desal_0887</name>
</gene>
<evidence type="ECO:0000256" key="1">
    <source>
        <dbReference type="SAM" id="Phobius"/>
    </source>
</evidence>
<dbReference type="eggNOG" id="COG4249">
    <property type="taxonomic scope" value="Bacteria"/>
</dbReference>
<evidence type="ECO:0000313" key="4">
    <source>
        <dbReference type="Proteomes" id="UP000002601"/>
    </source>
</evidence>
<dbReference type="InterPro" id="IPR001309">
    <property type="entry name" value="Pept_C14_p20"/>
</dbReference>
<organism evidence="3 4">
    <name type="scientific">Maridesulfovibrio salexigens (strain ATCC 14822 / DSM 2638 / NCIMB 8403 / VKM B-1763)</name>
    <name type="common">Desulfovibrio salexigens</name>
    <dbReference type="NCBI Taxonomy" id="526222"/>
    <lineage>
        <taxon>Bacteria</taxon>
        <taxon>Pseudomonadati</taxon>
        <taxon>Thermodesulfobacteriota</taxon>
        <taxon>Desulfovibrionia</taxon>
        <taxon>Desulfovibrionales</taxon>
        <taxon>Desulfovibrionaceae</taxon>
        <taxon>Maridesulfovibrio</taxon>
    </lineage>
</organism>
<dbReference type="GO" id="GO:0006508">
    <property type="term" value="P:proteolysis"/>
    <property type="evidence" value="ECO:0007669"/>
    <property type="project" value="InterPro"/>
</dbReference>
<dbReference type="Pfam" id="PF00656">
    <property type="entry name" value="Peptidase_C14"/>
    <property type="match status" value="1"/>
</dbReference>
<dbReference type="EMBL" id="CP001649">
    <property type="protein sequence ID" value="ACS78953.1"/>
    <property type="molecule type" value="Genomic_DNA"/>
</dbReference>
<dbReference type="RefSeq" id="WP_015850772.1">
    <property type="nucleotide sequence ID" value="NC_012881.1"/>
</dbReference>
<feature type="domain" description="Caspase family p20" evidence="2">
    <location>
        <begin position="243"/>
        <end position="368"/>
    </location>
</feature>
<accession>C6BZP6</accession>
<reference evidence="3 4" key="1">
    <citation type="submission" date="2009-06" db="EMBL/GenBank/DDBJ databases">
        <title>Complete sequence of Desulfovibrio salexigens DSM 2638.</title>
        <authorList>
            <consortium name="US DOE Joint Genome Institute"/>
            <person name="Lucas S."/>
            <person name="Copeland A."/>
            <person name="Lapidus A."/>
            <person name="Glavina del Rio T."/>
            <person name="Tice H."/>
            <person name="Bruce D."/>
            <person name="Goodwin L."/>
            <person name="Pitluck S."/>
            <person name="Munk A.C."/>
            <person name="Brettin T."/>
            <person name="Detter J.C."/>
            <person name="Han C."/>
            <person name="Tapia R."/>
            <person name="Larimer F."/>
            <person name="Land M."/>
            <person name="Hauser L."/>
            <person name="Kyrpides N."/>
            <person name="Anderson I."/>
            <person name="Wall J.D."/>
            <person name="Arkin A.P."/>
            <person name="Dehal P."/>
            <person name="Chivian D."/>
            <person name="Giles B."/>
            <person name="Hazen T.C."/>
        </authorList>
    </citation>
    <scope>NUCLEOTIDE SEQUENCE [LARGE SCALE GENOMIC DNA]</scope>
    <source>
        <strain evidence="4">ATCC 14822 / DSM 2638 / NCIMB 8403 / VKM B-1763</strain>
    </source>
</reference>
<protein>
    <submittedName>
        <fullName evidence="3">Peptidase C14 caspase catalytic subunit p20</fullName>
    </submittedName>
</protein>
<evidence type="ECO:0000259" key="2">
    <source>
        <dbReference type="PROSITE" id="PS50208"/>
    </source>
</evidence>
<dbReference type="InterPro" id="IPR029030">
    <property type="entry name" value="Caspase-like_dom_sf"/>
</dbReference>
<evidence type="ECO:0000313" key="3">
    <source>
        <dbReference type="EMBL" id="ACS78953.1"/>
    </source>
</evidence>
<keyword evidence="1" id="KW-1133">Transmembrane helix</keyword>
<dbReference type="Gene3D" id="3.40.50.1460">
    <property type="match status" value="1"/>
</dbReference>